<dbReference type="AlphaFoldDB" id="A0A7J7JZL8"/>
<evidence type="ECO:0000313" key="1">
    <source>
        <dbReference type="EMBL" id="KAF6031111.1"/>
    </source>
</evidence>
<comment type="caution">
    <text evidence="1">The sequence shown here is derived from an EMBL/GenBank/DDBJ whole genome shotgun (WGS) entry which is preliminary data.</text>
</comment>
<gene>
    <name evidence="1" type="ORF">EB796_010587</name>
</gene>
<dbReference type="EMBL" id="VXIV02001638">
    <property type="protein sequence ID" value="KAF6031111.1"/>
    <property type="molecule type" value="Genomic_DNA"/>
</dbReference>
<reference evidence="1" key="1">
    <citation type="submission" date="2020-06" db="EMBL/GenBank/DDBJ databases">
        <title>Draft genome of Bugula neritina, a colonial animal packing powerful symbionts and potential medicines.</title>
        <authorList>
            <person name="Rayko M."/>
        </authorList>
    </citation>
    <scope>NUCLEOTIDE SEQUENCE [LARGE SCALE GENOMIC DNA]</scope>
    <source>
        <strain evidence="1">Kwan_BN1</strain>
    </source>
</reference>
<proteinExistence type="predicted"/>
<sequence length="78" mass="9257">MECTQRIASWLNNYINIIISYIKNIISNKFCFVNILSIFNQIKFIKNAPETIRGITEQNTEVGKYNRRRNNKKQSTEK</sequence>
<name>A0A7J7JZL8_BUGNE</name>
<protein>
    <submittedName>
        <fullName evidence="1">Uncharacterized protein</fullName>
    </submittedName>
</protein>
<keyword evidence="2" id="KW-1185">Reference proteome</keyword>
<accession>A0A7J7JZL8</accession>
<evidence type="ECO:0000313" key="2">
    <source>
        <dbReference type="Proteomes" id="UP000593567"/>
    </source>
</evidence>
<organism evidence="1 2">
    <name type="scientific">Bugula neritina</name>
    <name type="common">Brown bryozoan</name>
    <name type="synonym">Sertularia neritina</name>
    <dbReference type="NCBI Taxonomy" id="10212"/>
    <lineage>
        <taxon>Eukaryota</taxon>
        <taxon>Metazoa</taxon>
        <taxon>Spiralia</taxon>
        <taxon>Lophotrochozoa</taxon>
        <taxon>Bryozoa</taxon>
        <taxon>Gymnolaemata</taxon>
        <taxon>Cheilostomatida</taxon>
        <taxon>Flustrina</taxon>
        <taxon>Buguloidea</taxon>
        <taxon>Bugulidae</taxon>
        <taxon>Bugula</taxon>
    </lineage>
</organism>
<dbReference type="Proteomes" id="UP000593567">
    <property type="component" value="Unassembled WGS sequence"/>
</dbReference>